<dbReference type="EMBL" id="BLAL01000278">
    <property type="protein sequence ID" value="GES99024.1"/>
    <property type="molecule type" value="Genomic_DNA"/>
</dbReference>
<dbReference type="Proteomes" id="UP000615446">
    <property type="component" value="Unassembled WGS sequence"/>
</dbReference>
<proteinExistence type="predicted"/>
<reference evidence="2" key="2">
    <citation type="submission" date="2019-10" db="EMBL/GenBank/DDBJ databases">
        <title>Conservation and host-specific expression of non-tandemly repeated heterogenous ribosome RNA gene in arbuscular mycorrhizal fungi.</title>
        <authorList>
            <person name="Maeda T."/>
            <person name="Kobayashi Y."/>
            <person name="Nakagawa T."/>
            <person name="Ezawa T."/>
            <person name="Yamaguchi K."/>
            <person name="Bino T."/>
            <person name="Nishimoto Y."/>
            <person name="Shigenobu S."/>
            <person name="Kawaguchi M."/>
        </authorList>
    </citation>
    <scope>NUCLEOTIDE SEQUENCE</scope>
    <source>
        <strain evidence="2">HR1</strain>
    </source>
</reference>
<accession>A0A2Z6S5Y4</accession>
<dbReference type="AlphaFoldDB" id="A0A2Z6S5Y4"/>
<sequence>MKLGLRPKIVEGTLPVYARLMKKCWDSDPNRRPSADELVEILTCWFYYYPKTHLLGHERMLVPSNEPITKNHQLSCYTSRKINYSAKINEILVQEELSSKIVLSEEREFNNIVSTLLISESLENCIISD</sequence>
<evidence type="ECO:0000313" key="2">
    <source>
        <dbReference type="EMBL" id="GES99024.1"/>
    </source>
</evidence>
<organism evidence="1 3">
    <name type="scientific">Rhizophagus clarus</name>
    <dbReference type="NCBI Taxonomy" id="94130"/>
    <lineage>
        <taxon>Eukaryota</taxon>
        <taxon>Fungi</taxon>
        <taxon>Fungi incertae sedis</taxon>
        <taxon>Mucoromycota</taxon>
        <taxon>Glomeromycotina</taxon>
        <taxon>Glomeromycetes</taxon>
        <taxon>Glomerales</taxon>
        <taxon>Glomeraceae</taxon>
        <taxon>Rhizophagus</taxon>
    </lineage>
</organism>
<dbReference type="Proteomes" id="UP000247702">
    <property type="component" value="Unassembled WGS sequence"/>
</dbReference>
<keyword evidence="2" id="KW-0418">Kinase</keyword>
<dbReference type="InterPro" id="IPR011009">
    <property type="entry name" value="Kinase-like_dom_sf"/>
</dbReference>
<protein>
    <submittedName>
        <fullName evidence="2">Kinase-like domain-containing protein</fullName>
    </submittedName>
</protein>
<name>A0A2Z6S5Y4_9GLOM</name>
<dbReference type="Gene3D" id="1.10.510.10">
    <property type="entry name" value="Transferase(Phosphotransferase) domain 1"/>
    <property type="match status" value="1"/>
</dbReference>
<gene>
    <name evidence="2" type="ORF">RCL2_002554300</name>
    <name evidence="1" type="ORF">RclHR1_05750002</name>
</gene>
<keyword evidence="3" id="KW-1185">Reference proteome</keyword>
<evidence type="ECO:0000313" key="1">
    <source>
        <dbReference type="EMBL" id="GBC04570.1"/>
    </source>
</evidence>
<dbReference type="GO" id="GO:0016301">
    <property type="term" value="F:kinase activity"/>
    <property type="evidence" value="ECO:0007669"/>
    <property type="project" value="UniProtKB-KW"/>
</dbReference>
<comment type="caution">
    <text evidence="1">The sequence shown here is derived from an EMBL/GenBank/DDBJ whole genome shotgun (WGS) entry which is preliminary data.</text>
</comment>
<keyword evidence="2" id="KW-0808">Transferase</keyword>
<evidence type="ECO:0000313" key="3">
    <source>
        <dbReference type="Proteomes" id="UP000247702"/>
    </source>
</evidence>
<dbReference type="SUPFAM" id="SSF56112">
    <property type="entry name" value="Protein kinase-like (PK-like)"/>
    <property type="match status" value="1"/>
</dbReference>
<dbReference type="OrthoDB" id="2404018at2759"/>
<reference evidence="1 3" key="1">
    <citation type="submission" date="2017-11" db="EMBL/GenBank/DDBJ databases">
        <title>The genome of Rhizophagus clarus HR1 reveals common genetic basis of auxotrophy among arbuscular mycorrhizal fungi.</title>
        <authorList>
            <person name="Kobayashi Y."/>
        </authorList>
    </citation>
    <scope>NUCLEOTIDE SEQUENCE [LARGE SCALE GENOMIC DNA]</scope>
    <source>
        <strain evidence="1 3">HR1</strain>
    </source>
</reference>
<dbReference type="EMBL" id="BEXD01003954">
    <property type="protein sequence ID" value="GBC04570.1"/>
    <property type="molecule type" value="Genomic_DNA"/>
</dbReference>